<proteinExistence type="predicted"/>
<protein>
    <submittedName>
        <fullName evidence="2">Uncharacterized protein</fullName>
    </submittedName>
</protein>
<feature type="signal peptide" evidence="1">
    <location>
        <begin position="1"/>
        <end position="19"/>
    </location>
</feature>
<name>A0A2P6SPC0_ROSCH</name>
<reference evidence="2 3" key="1">
    <citation type="journal article" date="2018" name="Nat. Genet.">
        <title>The Rosa genome provides new insights in the design of modern roses.</title>
        <authorList>
            <person name="Bendahmane M."/>
        </authorList>
    </citation>
    <scope>NUCLEOTIDE SEQUENCE [LARGE SCALE GENOMIC DNA]</scope>
    <source>
        <strain evidence="3">cv. Old Blush</strain>
    </source>
</reference>
<comment type="caution">
    <text evidence="2">The sequence shown here is derived from an EMBL/GenBank/DDBJ whole genome shotgun (WGS) entry which is preliminary data.</text>
</comment>
<keyword evidence="1" id="KW-0732">Signal</keyword>
<keyword evidence="3" id="KW-1185">Reference proteome</keyword>
<evidence type="ECO:0000256" key="1">
    <source>
        <dbReference type="SAM" id="SignalP"/>
    </source>
</evidence>
<dbReference type="AlphaFoldDB" id="A0A2P6SPC0"/>
<evidence type="ECO:0000313" key="2">
    <source>
        <dbReference type="EMBL" id="PRQ60521.1"/>
    </source>
</evidence>
<organism evidence="2 3">
    <name type="scientific">Rosa chinensis</name>
    <name type="common">China rose</name>
    <dbReference type="NCBI Taxonomy" id="74649"/>
    <lineage>
        <taxon>Eukaryota</taxon>
        <taxon>Viridiplantae</taxon>
        <taxon>Streptophyta</taxon>
        <taxon>Embryophyta</taxon>
        <taxon>Tracheophyta</taxon>
        <taxon>Spermatophyta</taxon>
        <taxon>Magnoliopsida</taxon>
        <taxon>eudicotyledons</taxon>
        <taxon>Gunneridae</taxon>
        <taxon>Pentapetalae</taxon>
        <taxon>rosids</taxon>
        <taxon>fabids</taxon>
        <taxon>Rosales</taxon>
        <taxon>Rosaceae</taxon>
        <taxon>Rosoideae</taxon>
        <taxon>Rosoideae incertae sedis</taxon>
        <taxon>Rosa</taxon>
    </lineage>
</organism>
<dbReference type="Gramene" id="PRQ60521">
    <property type="protein sequence ID" value="PRQ60521"/>
    <property type="gene ID" value="RchiOBHm_Chr1g0382211"/>
</dbReference>
<accession>A0A2P6SPC0</accession>
<sequence length="58" mass="6931">MLSNQHLKLLLVFFRYFFCMNNTELSKLCHLEYSVAPSHNKCVLYRNVPRPKKKIMVS</sequence>
<gene>
    <name evidence="2" type="ORF">RchiOBHm_Chr1g0382211</name>
</gene>
<dbReference type="Proteomes" id="UP000238479">
    <property type="component" value="Chromosome 1"/>
</dbReference>
<feature type="chain" id="PRO_5015129288" evidence="1">
    <location>
        <begin position="20"/>
        <end position="58"/>
    </location>
</feature>
<evidence type="ECO:0000313" key="3">
    <source>
        <dbReference type="Proteomes" id="UP000238479"/>
    </source>
</evidence>
<dbReference type="EMBL" id="PDCK01000039">
    <property type="protein sequence ID" value="PRQ60521.1"/>
    <property type="molecule type" value="Genomic_DNA"/>
</dbReference>